<dbReference type="EMBL" id="DWXZ01000227">
    <property type="protein sequence ID" value="HJB38535.1"/>
    <property type="molecule type" value="Genomic_DNA"/>
</dbReference>
<keyword evidence="5 12" id="KW-0963">Cytoplasm</keyword>
<comment type="subcellular location">
    <subcellularLocation>
        <location evidence="12">Cytoplasm</location>
    </subcellularLocation>
</comment>
<dbReference type="NCBIfam" id="TIGR00674">
    <property type="entry name" value="dapA"/>
    <property type="match status" value="1"/>
</dbReference>
<dbReference type="EC" id="4.3.3.7" evidence="4 12"/>
<dbReference type="InterPro" id="IPR020624">
    <property type="entry name" value="Schiff_base-form_aldolases_CS"/>
</dbReference>
<dbReference type="PROSITE" id="PS00666">
    <property type="entry name" value="DHDPS_2"/>
    <property type="match status" value="1"/>
</dbReference>
<comment type="similarity">
    <text evidence="3 12 13">Belongs to the DapA family.</text>
</comment>
<reference evidence="16" key="1">
    <citation type="journal article" date="2021" name="PeerJ">
        <title>Extensive microbial diversity within the chicken gut microbiome revealed by metagenomics and culture.</title>
        <authorList>
            <person name="Gilroy R."/>
            <person name="Ravi A."/>
            <person name="Getino M."/>
            <person name="Pursley I."/>
            <person name="Horton D.L."/>
            <person name="Alikhan N.F."/>
            <person name="Baker D."/>
            <person name="Gharbi K."/>
            <person name="Hall N."/>
            <person name="Watson M."/>
            <person name="Adriaenssens E.M."/>
            <person name="Foster-Nyarko E."/>
            <person name="Jarju S."/>
            <person name="Secka A."/>
            <person name="Antonio M."/>
            <person name="Oren A."/>
            <person name="Chaudhuri R.R."/>
            <person name="La Ragione R."/>
            <person name="Hildebrand F."/>
            <person name="Pallen M.J."/>
        </authorList>
    </citation>
    <scope>NUCLEOTIDE SEQUENCE</scope>
    <source>
        <strain evidence="16">ChiBcolR8-3208</strain>
    </source>
</reference>
<keyword evidence="8 12" id="KW-0457">Lysine biosynthesis</keyword>
<dbReference type="AlphaFoldDB" id="A0A9D2LZ96"/>
<dbReference type="PIRSF" id="PIRSF001365">
    <property type="entry name" value="DHDPS"/>
    <property type="match status" value="1"/>
</dbReference>
<evidence type="ECO:0000256" key="4">
    <source>
        <dbReference type="ARBA" id="ARBA00012086"/>
    </source>
</evidence>
<keyword evidence="6 12" id="KW-0028">Amino-acid biosynthesis</keyword>
<keyword evidence="7 12" id="KW-0220">Diaminopimelate biosynthesis</keyword>
<proteinExistence type="inferred from homology"/>
<evidence type="ECO:0000256" key="8">
    <source>
        <dbReference type="ARBA" id="ARBA00023154"/>
    </source>
</evidence>
<evidence type="ECO:0000256" key="3">
    <source>
        <dbReference type="ARBA" id="ARBA00007592"/>
    </source>
</evidence>
<evidence type="ECO:0000256" key="13">
    <source>
        <dbReference type="PIRNR" id="PIRNR001365"/>
    </source>
</evidence>
<comment type="catalytic activity">
    <reaction evidence="11 12">
        <text>L-aspartate 4-semialdehyde + pyruvate = (2S,4S)-4-hydroxy-2,3,4,5-tetrahydrodipicolinate + H2O + H(+)</text>
        <dbReference type="Rhea" id="RHEA:34171"/>
        <dbReference type="ChEBI" id="CHEBI:15361"/>
        <dbReference type="ChEBI" id="CHEBI:15377"/>
        <dbReference type="ChEBI" id="CHEBI:15378"/>
        <dbReference type="ChEBI" id="CHEBI:67139"/>
        <dbReference type="ChEBI" id="CHEBI:537519"/>
        <dbReference type="EC" id="4.3.3.7"/>
    </reaction>
</comment>
<evidence type="ECO:0000313" key="16">
    <source>
        <dbReference type="EMBL" id="HJB38535.1"/>
    </source>
</evidence>
<evidence type="ECO:0000256" key="7">
    <source>
        <dbReference type="ARBA" id="ARBA00022915"/>
    </source>
</evidence>
<dbReference type="CDD" id="cd00950">
    <property type="entry name" value="DHDPS"/>
    <property type="match status" value="1"/>
</dbReference>
<dbReference type="HAMAP" id="MF_00418">
    <property type="entry name" value="DapA"/>
    <property type="match status" value="1"/>
</dbReference>
<reference evidence="16" key="2">
    <citation type="submission" date="2021-04" db="EMBL/GenBank/DDBJ databases">
        <authorList>
            <person name="Gilroy R."/>
        </authorList>
    </citation>
    <scope>NUCLEOTIDE SEQUENCE</scope>
    <source>
        <strain evidence="16">ChiBcolR8-3208</strain>
    </source>
</reference>
<dbReference type="Gene3D" id="3.20.20.70">
    <property type="entry name" value="Aldolase class I"/>
    <property type="match status" value="1"/>
</dbReference>
<dbReference type="Proteomes" id="UP000824214">
    <property type="component" value="Unassembled WGS sequence"/>
</dbReference>
<dbReference type="PRINTS" id="PR00146">
    <property type="entry name" value="DHPICSNTHASE"/>
</dbReference>
<evidence type="ECO:0000256" key="2">
    <source>
        <dbReference type="ARBA" id="ARBA00005120"/>
    </source>
</evidence>
<evidence type="ECO:0000256" key="1">
    <source>
        <dbReference type="ARBA" id="ARBA00003294"/>
    </source>
</evidence>
<evidence type="ECO:0000256" key="9">
    <source>
        <dbReference type="ARBA" id="ARBA00023239"/>
    </source>
</evidence>
<dbReference type="GO" id="GO:0008840">
    <property type="term" value="F:4-hydroxy-tetrahydrodipicolinate synthase activity"/>
    <property type="evidence" value="ECO:0007669"/>
    <property type="project" value="UniProtKB-UniRule"/>
</dbReference>
<protein>
    <recommendedName>
        <fullName evidence="4 12">4-hydroxy-tetrahydrodipicolinate synthase</fullName>
        <shortName evidence="12">HTPA synthase</shortName>
        <ecNumber evidence="4 12">4.3.3.7</ecNumber>
    </recommendedName>
</protein>
<comment type="pathway">
    <text evidence="2 12">Amino-acid biosynthesis; L-lysine biosynthesis via DAP pathway; (S)-tetrahydrodipicolinate from L-aspartate: step 3/4.</text>
</comment>
<comment type="caution">
    <text evidence="12">Was originally thought to be a dihydrodipicolinate synthase (DHDPS), catalyzing the condensation of (S)-aspartate-beta-semialdehyde [(S)-ASA] and pyruvate to dihydrodipicolinate (DHDP). However, it was shown in E.coli that the product of the enzymatic reaction is not dihydrodipicolinate but in fact (4S)-4-hydroxy-2,3,4,5-tetrahydro-(2S)-dipicolinic acid (HTPA), and that the consecutive dehydration reaction leading to DHDP is not spontaneous but catalyzed by DapB.</text>
</comment>
<dbReference type="SUPFAM" id="SSF51569">
    <property type="entry name" value="Aldolase"/>
    <property type="match status" value="1"/>
</dbReference>
<keyword evidence="10 12" id="KW-0704">Schiff base</keyword>
<evidence type="ECO:0000256" key="15">
    <source>
        <dbReference type="PIRSR" id="PIRSR001365-2"/>
    </source>
</evidence>
<feature type="active site" description="Schiff-base intermediate with substrate" evidence="12 14">
    <location>
        <position position="165"/>
    </location>
</feature>
<feature type="site" description="Part of a proton relay during catalysis" evidence="12">
    <location>
        <position position="48"/>
    </location>
</feature>
<dbReference type="GO" id="GO:0009089">
    <property type="term" value="P:lysine biosynthetic process via diaminopimelate"/>
    <property type="evidence" value="ECO:0007669"/>
    <property type="project" value="UniProtKB-UniRule"/>
</dbReference>
<dbReference type="SMART" id="SM01130">
    <property type="entry name" value="DHDPS"/>
    <property type="match status" value="1"/>
</dbReference>
<feature type="site" description="Part of a proton relay during catalysis" evidence="12">
    <location>
        <position position="111"/>
    </location>
</feature>
<feature type="binding site" evidence="12 15">
    <location>
        <position position="207"/>
    </location>
    <ligand>
        <name>pyruvate</name>
        <dbReference type="ChEBI" id="CHEBI:15361"/>
    </ligand>
</feature>
<evidence type="ECO:0000256" key="5">
    <source>
        <dbReference type="ARBA" id="ARBA00022490"/>
    </source>
</evidence>
<dbReference type="GO" id="GO:0019877">
    <property type="term" value="P:diaminopimelate biosynthetic process"/>
    <property type="evidence" value="ECO:0007669"/>
    <property type="project" value="UniProtKB-UniRule"/>
</dbReference>
<feature type="active site" description="Proton donor/acceptor" evidence="12 14">
    <location>
        <position position="137"/>
    </location>
</feature>
<keyword evidence="9 12" id="KW-0456">Lyase</keyword>
<dbReference type="GO" id="GO:0005829">
    <property type="term" value="C:cytosol"/>
    <property type="evidence" value="ECO:0007669"/>
    <property type="project" value="TreeGrafter"/>
</dbReference>
<dbReference type="InterPro" id="IPR005263">
    <property type="entry name" value="DapA"/>
</dbReference>
<dbReference type="PANTHER" id="PTHR12128">
    <property type="entry name" value="DIHYDRODIPICOLINATE SYNTHASE"/>
    <property type="match status" value="1"/>
</dbReference>
<comment type="caution">
    <text evidence="16">The sequence shown here is derived from an EMBL/GenBank/DDBJ whole genome shotgun (WGS) entry which is preliminary data.</text>
</comment>
<gene>
    <name evidence="12 16" type="primary">dapA</name>
    <name evidence="16" type="ORF">H9942_10805</name>
</gene>
<evidence type="ECO:0000256" key="14">
    <source>
        <dbReference type="PIRSR" id="PIRSR001365-1"/>
    </source>
</evidence>
<dbReference type="PANTHER" id="PTHR12128:SF66">
    <property type="entry name" value="4-HYDROXY-2-OXOGLUTARATE ALDOLASE, MITOCHONDRIAL"/>
    <property type="match status" value="1"/>
</dbReference>
<dbReference type="InterPro" id="IPR013785">
    <property type="entry name" value="Aldolase_TIM"/>
</dbReference>
<comment type="subunit">
    <text evidence="12">Homotetramer; dimer of dimers.</text>
</comment>
<name>A0A9D2LZ96_9FIRM</name>
<accession>A0A9D2LZ96</accession>
<evidence type="ECO:0000256" key="6">
    <source>
        <dbReference type="ARBA" id="ARBA00022605"/>
    </source>
</evidence>
<organism evidence="16 17">
    <name type="scientific">Candidatus Acutalibacter ornithocaccae</name>
    <dbReference type="NCBI Taxonomy" id="2838416"/>
    <lineage>
        <taxon>Bacteria</taxon>
        <taxon>Bacillati</taxon>
        <taxon>Bacillota</taxon>
        <taxon>Clostridia</taxon>
        <taxon>Eubacteriales</taxon>
        <taxon>Acutalibacteraceae</taxon>
        <taxon>Acutalibacter</taxon>
    </lineage>
</organism>
<evidence type="ECO:0000256" key="10">
    <source>
        <dbReference type="ARBA" id="ARBA00023270"/>
    </source>
</evidence>
<dbReference type="InterPro" id="IPR020625">
    <property type="entry name" value="Schiff_base-form_aldolases_AS"/>
</dbReference>
<sequence length="296" mass="32031">MKHMIFTGAATALVTPFHGDGSIAWDELERLVELQIEGGIDAIVACGTTGEAATMTTEEHTQVIRFIIEKVHGRVPVIAGTGSNDTQFCVELSQEAKELGADGLLLVTPYYNKTSQKGLLESFNYVADSVKMPCILYNVPSRTGCNIQPATYKELSKNPYIVAVKEANGDISATARTAALCGDELTIYSGEDNQTLPIMALGGKGVISVFSNALPGTMHQLADAMLKGDLETARKLNSQYLDLMDGFFMDVNPIPIKEALYQMGLIQSNFCRMPLTTMTDEGKAKLTALLQKHSLV</sequence>
<dbReference type="Pfam" id="PF00701">
    <property type="entry name" value="DHDPS"/>
    <property type="match status" value="1"/>
</dbReference>
<evidence type="ECO:0000256" key="12">
    <source>
        <dbReference type="HAMAP-Rule" id="MF_00418"/>
    </source>
</evidence>
<comment type="function">
    <text evidence="1 12">Catalyzes the condensation of (S)-aspartate-beta-semialdehyde [(S)-ASA] and pyruvate to 4-hydroxy-tetrahydrodipicolinate (HTPA).</text>
</comment>
<evidence type="ECO:0000313" key="17">
    <source>
        <dbReference type="Proteomes" id="UP000824214"/>
    </source>
</evidence>
<dbReference type="PROSITE" id="PS00665">
    <property type="entry name" value="DHDPS_1"/>
    <property type="match status" value="1"/>
</dbReference>
<dbReference type="InterPro" id="IPR002220">
    <property type="entry name" value="DapA-like"/>
</dbReference>
<feature type="binding site" evidence="12 15">
    <location>
        <position position="49"/>
    </location>
    <ligand>
        <name>pyruvate</name>
        <dbReference type="ChEBI" id="CHEBI:15361"/>
    </ligand>
</feature>
<evidence type="ECO:0000256" key="11">
    <source>
        <dbReference type="ARBA" id="ARBA00047836"/>
    </source>
</evidence>